<sequence>MNKITTIIFIFISIFYSCSQETQKQNLIFTGKSIEDAIKFETEINSKIEKNNATIVLSPKLYPFVDKYELNNPIQISRVLPKSVPAKVEYFYDKNSREIKYVSYKWDFLNKVDDNILFDRKKLRALIEKECGELETYSNLFSELEEIINDRYSNGKKSVLQDKPKNKLIEWENDLSKGILKLELQDCSDTENLLPGWFLVSFIEYSK</sequence>
<organism evidence="1 2">
    <name type="scientific">Aequorivita xiaoshiensis</name>
    <dbReference type="NCBI Taxonomy" id="2874476"/>
    <lineage>
        <taxon>Bacteria</taxon>
        <taxon>Pseudomonadati</taxon>
        <taxon>Bacteroidota</taxon>
        <taxon>Flavobacteriia</taxon>
        <taxon>Flavobacteriales</taxon>
        <taxon>Flavobacteriaceae</taxon>
        <taxon>Aequorivita</taxon>
    </lineage>
</organism>
<dbReference type="Proteomes" id="UP001139462">
    <property type="component" value="Unassembled WGS sequence"/>
</dbReference>
<evidence type="ECO:0000313" key="1">
    <source>
        <dbReference type="EMBL" id="MCG2431258.1"/>
    </source>
</evidence>
<dbReference type="PROSITE" id="PS51257">
    <property type="entry name" value="PROKAR_LIPOPROTEIN"/>
    <property type="match status" value="1"/>
</dbReference>
<name>A0A9X1R477_9FLAO</name>
<gene>
    <name evidence="1" type="ORF">K8344_09015</name>
</gene>
<dbReference type="AlphaFoldDB" id="A0A9X1R477"/>
<dbReference type="RefSeq" id="WP_237608377.1">
    <property type="nucleotide sequence ID" value="NZ_JAIRBB010000007.1"/>
</dbReference>
<evidence type="ECO:0000313" key="2">
    <source>
        <dbReference type="Proteomes" id="UP001139462"/>
    </source>
</evidence>
<keyword evidence="2" id="KW-1185">Reference proteome</keyword>
<accession>A0A9X1R477</accession>
<comment type="caution">
    <text evidence="1">The sequence shown here is derived from an EMBL/GenBank/DDBJ whole genome shotgun (WGS) entry which is preliminary data.</text>
</comment>
<proteinExistence type="predicted"/>
<reference evidence="1" key="1">
    <citation type="submission" date="2021-09" db="EMBL/GenBank/DDBJ databases">
        <title>Genome of Aequorivita sp. strain F64183.</title>
        <authorList>
            <person name="Wang Y."/>
        </authorList>
    </citation>
    <scope>NUCLEOTIDE SEQUENCE</scope>
    <source>
        <strain evidence="1">F64183</strain>
    </source>
</reference>
<evidence type="ECO:0008006" key="3">
    <source>
        <dbReference type="Google" id="ProtNLM"/>
    </source>
</evidence>
<dbReference type="EMBL" id="JAIRBB010000007">
    <property type="protein sequence ID" value="MCG2431258.1"/>
    <property type="molecule type" value="Genomic_DNA"/>
</dbReference>
<protein>
    <recommendedName>
        <fullName evidence="3">Lipoprotein</fullName>
    </recommendedName>
</protein>